<gene>
    <name evidence="1" type="ORF">HPB50_008723</name>
</gene>
<dbReference type="Proteomes" id="UP000821845">
    <property type="component" value="Chromosome 1"/>
</dbReference>
<keyword evidence="2" id="KW-1185">Reference proteome</keyword>
<comment type="caution">
    <text evidence="1">The sequence shown here is derived from an EMBL/GenBank/DDBJ whole genome shotgun (WGS) entry which is preliminary data.</text>
</comment>
<accession>A0ACB7THI8</accession>
<evidence type="ECO:0000313" key="1">
    <source>
        <dbReference type="EMBL" id="KAH6945484.1"/>
    </source>
</evidence>
<proteinExistence type="predicted"/>
<sequence>MARVCPASESSDRNTPYSFLAEPLSQGWHTTTPRLRALATLNRGPWPSLRTWACPDPTPPDRAIEFWQALLMFLQDPAAPPVSDRLRDSHKIQAAPT</sequence>
<reference evidence="1" key="1">
    <citation type="submission" date="2020-05" db="EMBL/GenBank/DDBJ databases">
        <title>Large-scale comparative analyses of tick genomes elucidate their genetic diversity and vector capacities.</title>
        <authorList>
            <person name="Jia N."/>
            <person name="Wang J."/>
            <person name="Shi W."/>
            <person name="Du L."/>
            <person name="Sun Y."/>
            <person name="Zhan W."/>
            <person name="Jiang J."/>
            <person name="Wang Q."/>
            <person name="Zhang B."/>
            <person name="Ji P."/>
            <person name="Sakyi L.B."/>
            <person name="Cui X."/>
            <person name="Yuan T."/>
            <person name="Jiang B."/>
            <person name="Yang W."/>
            <person name="Lam T.T.-Y."/>
            <person name="Chang Q."/>
            <person name="Ding S."/>
            <person name="Wang X."/>
            <person name="Zhu J."/>
            <person name="Ruan X."/>
            <person name="Zhao L."/>
            <person name="Wei J."/>
            <person name="Que T."/>
            <person name="Du C."/>
            <person name="Cheng J."/>
            <person name="Dai P."/>
            <person name="Han X."/>
            <person name="Huang E."/>
            <person name="Gao Y."/>
            <person name="Liu J."/>
            <person name="Shao H."/>
            <person name="Ye R."/>
            <person name="Li L."/>
            <person name="Wei W."/>
            <person name="Wang X."/>
            <person name="Wang C."/>
            <person name="Yang T."/>
            <person name="Huo Q."/>
            <person name="Li W."/>
            <person name="Guo W."/>
            <person name="Chen H."/>
            <person name="Zhou L."/>
            <person name="Ni X."/>
            <person name="Tian J."/>
            <person name="Zhou Y."/>
            <person name="Sheng Y."/>
            <person name="Liu T."/>
            <person name="Pan Y."/>
            <person name="Xia L."/>
            <person name="Li J."/>
            <person name="Zhao F."/>
            <person name="Cao W."/>
        </authorList>
    </citation>
    <scope>NUCLEOTIDE SEQUENCE</scope>
    <source>
        <strain evidence="1">Hyas-2018</strain>
    </source>
</reference>
<evidence type="ECO:0000313" key="2">
    <source>
        <dbReference type="Proteomes" id="UP000821845"/>
    </source>
</evidence>
<organism evidence="1 2">
    <name type="scientific">Hyalomma asiaticum</name>
    <name type="common">Tick</name>
    <dbReference type="NCBI Taxonomy" id="266040"/>
    <lineage>
        <taxon>Eukaryota</taxon>
        <taxon>Metazoa</taxon>
        <taxon>Ecdysozoa</taxon>
        <taxon>Arthropoda</taxon>
        <taxon>Chelicerata</taxon>
        <taxon>Arachnida</taxon>
        <taxon>Acari</taxon>
        <taxon>Parasitiformes</taxon>
        <taxon>Ixodida</taxon>
        <taxon>Ixodoidea</taxon>
        <taxon>Ixodidae</taxon>
        <taxon>Hyalomminae</taxon>
        <taxon>Hyalomma</taxon>
    </lineage>
</organism>
<protein>
    <submittedName>
        <fullName evidence="1">Uncharacterized protein</fullName>
    </submittedName>
</protein>
<dbReference type="EMBL" id="CM023481">
    <property type="protein sequence ID" value="KAH6945484.1"/>
    <property type="molecule type" value="Genomic_DNA"/>
</dbReference>
<name>A0ACB7THI8_HYAAI</name>